<keyword evidence="2" id="KW-1185">Reference proteome</keyword>
<evidence type="ECO:0000313" key="1">
    <source>
        <dbReference type="EMBL" id="KOX76005.1"/>
    </source>
</evidence>
<proteinExistence type="predicted"/>
<sequence>MRETAEEEEKRSTFTLGTCVNPQDACGTATSDITATASSNQLNSKRSNLEIVKRYDKNIQTRTYAYANEEVLQKNISKELLQLELLANTFLIEFQCNSEWLENLMSDRGRLKIFLGKIVFNGARIIGDLDQSYSQF</sequence>
<reference evidence="1 2" key="1">
    <citation type="submission" date="2015-07" db="EMBL/GenBank/DDBJ databases">
        <title>The genome of Melipona quadrifasciata.</title>
        <authorList>
            <person name="Pan H."/>
            <person name="Kapheim K."/>
        </authorList>
    </citation>
    <scope>NUCLEOTIDE SEQUENCE [LARGE SCALE GENOMIC DNA]</scope>
    <source>
        <strain evidence="1">0111107301</strain>
        <tissue evidence="1">Whole body</tissue>
    </source>
</reference>
<gene>
    <name evidence="1" type="ORF">WN51_12435</name>
</gene>
<dbReference type="Proteomes" id="UP000053105">
    <property type="component" value="Unassembled WGS sequence"/>
</dbReference>
<evidence type="ECO:0000313" key="2">
    <source>
        <dbReference type="Proteomes" id="UP000053105"/>
    </source>
</evidence>
<name>A0A0M9A2L5_9HYME</name>
<dbReference type="AlphaFoldDB" id="A0A0M9A2L5"/>
<organism evidence="1 2">
    <name type="scientific">Melipona quadrifasciata</name>
    <dbReference type="NCBI Taxonomy" id="166423"/>
    <lineage>
        <taxon>Eukaryota</taxon>
        <taxon>Metazoa</taxon>
        <taxon>Ecdysozoa</taxon>
        <taxon>Arthropoda</taxon>
        <taxon>Hexapoda</taxon>
        <taxon>Insecta</taxon>
        <taxon>Pterygota</taxon>
        <taxon>Neoptera</taxon>
        <taxon>Endopterygota</taxon>
        <taxon>Hymenoptera</taxon>
        <taxon>Apocrita</taxon>
        <taxon>Aculeata</taxon>
        <taxon>Apoidea</taxon>
        <taxon>Anthophila</taxon>
        <taxon>Apidae</taxon>
        <taxon>Melipona</taxon>
    </lineage>
</organism>
<accession>A0A0M9A2L5</accession>
<dbReference type="EMBL" id="KQ435756">
    <property type="protein sequence ID" value="KOX76005.1"/>
    <property type="molecule type" value="Genomic_DNA"/>
</dbReference>
<protein>
    <submittedName>
        <fullName evidence="1">Uncharacterized protein</fullName>
    </submittedName>
</protein>